<dbReference type="EMBL" id="JAPQFJ010000002">
    <property type="protein sequence ID" value="MCY6957329.1"/>
    <property type="molecule type" value="Genomic_DNA"/>
</dbReference>
<dbReference type="PIRSF" id="PIRSF015034">
    <property type="entry name" value="YacH"/>
    <property type="match status" value="1"/>
</dbReference>
<evidence type="ECO:0000313" key="2">
    <source>
        <dbReference type="EMBL" id="MCY6957329.1"/>
    </source>
</evidence>
<sequence>MLCDICNKNEATIHITKIVNGVKKEMNLCSQCAGKNEEFNIVPDIDIITPFSFQNILGGLMDYVNMTSAKSSRPVDLVCKNCGSTYREFKEKGLLGCDKCYGNFNSTILSVIKGVQSNVEHVGKIPKKSGEELVQRKRIIKLKEELQKAITMEEYEKAAEIRDKIREIEKNKGESDK</sequence>
<organism evidence="2 3">
    <name type="scientific">Clostridium brassicae</name>
    <dbReference type="NCBI Taxonomy" id="2999072"/>
    <lineage>
        <taxon>Bacteria</taxon>
        <taxon>Bacillati</taxon>
        <taxon>Bacillota</taxon>
        <taxon>Clostridia</taxon>
        <taxon>Eubacteriales</taxon>
        <taxon>Clostridiaceae</taxon>
        <taxon>Clostridium</taxon>
    </lineage>
</organism>
<dbReference type="RefSeq" id="WP_268059690.1">
    <property type="nucleotide sequence ID" value="NZ_JAPQFJ010000002.1"/>
</dbReference>
<dbReference type="Proteomes" id="UP001144612">
    <property type="component" value="Unassembled WGS sequence"/>
</dbReference>
<proteinExistence type="predicted"/>
<protein>
    <submittedName>
        <fullName evidence="2">UvrB/UvrC motif-containing protein</fullName>
    </submittedName>
</protein>
<dbReference type="Gene3D" id="4.10.860.10">
    <property type="entry name" value="UVR domain"/>
    <property type="match status" value="1"/>
</dbReference>
<dbReference type="InterPro" id="IPR025542">
    <property type="entry name" value="YacH"/>
</dbReference>
<dbReference type="SUPFAM" id="SSF46600">
    <property type="entry name" value="C-terminal UvrC-binding domain of UvrB"/>
    <property type="match status" value="1"/>
</dbReference>
<name>A0ABT4D4X1_9CLOT</name>
<dbReference type="PANTHER" id="PTHR38430">
    <property type="entry name" value="PROTEIN-ARGININE KINASE ACTIVATOR PROTEIN"/>
    <property type="match status" value="1"/>
</dbReference>
<dbReference type="Pfam" id="PF02151">
    <property type="entry name" value="UVR"/>
    <property type="match status" value="1"/>
</dbReference>
<dbReference type="PROSITE" id="PS50151">
    <property type="entry name" value="UVR"/>
    <property type="match status" value="1"/>
</dbReference>
<dbReference type="InterPro" id="IPR001943">
    <property type="entry name" value="UVR_dom"/>
</dbReference>
<dbReference type="PANTHER" id="PTHR38430:SF1">
    <property type="entry name" value="PROTEIN-ARGININE KINASE ACTIVATOR PROTEIN"/>
    <property type="match status" value="1"/>
</dbReference>
<dbReference type="InterPro" id="IPR036876">
    <property type="entry name" value="UVR_dom_sf"/>
</dbReference>
<comment type="caution">
    <text evidence="2">The sequence shown here is derived from an EMBL/GenBank/DDBJ whole genome shotgun (WGS) entry which is preliminary data.</text>
</comment>
<keyword evidence="3" id="KW-1185">Reference proteome</keyword>
<feature type="domain" description="UVR" evidence="1">
    <location>
        <begin position="136"/>
        <end position="171"/>
    </location>
</feature>
<evidence type="ECO:0000259" key="1">
    <source>
        <dbReference type="PROSITE" id="PS50151"/>
    </source>
</evidence>
<reference evidence="2" key="1">
    <citation type="submission" date="2022-12" db="EMBL/GenBank/DDBJ databases">
        <title>Clostridium sp. nov., isolated from industrial wastewater.</title>
        <authorList>
            <person name="Jiayan W."/>
        </authorList>
    </citation>
    <scope>NUCLEOTIDE SEQUENCE</scope>
    <source>
        <strain evidence="2">ZC22-4</strain>
    </source>
</reference>
<evidence type="ECO:0000313" key="3">
    <source>
        <dbReference type="Proteomes" id="UP001144612"/>
    </source>
</evidence>
<gene>
    <name evidence="2" type="ORF">OW729_01775</name>
</gene>
<accession>A0ABT4D4X1</accession>